<evidence type="ECO:0008006" key="3">
    <source>
        <dbReference type="Google" id="ProtNLM"/>
    </source>
</evidence>
<protein>
    <recommendedName>
        <fullName evidence="3">Retrotransposon gag domain-containing protein</fullName>
    </recommendedName>
</protein>
<dbReference type="Proteomes" id="UP000813462">
    <property type="component" value="Unassembled WGS sequence"/>
</dbReference>
<organism evidence="1 2">
    <name type="scientific">Ziziphus jujuba var. spinosa</name>
    <dbReference type="NCBI Taxonomy" id="714518"/>
    <lineage>
        <taxon>Eukaryota</taxon>
        <taxon>Viridiplantae</taxon>
        <taxon>Streptophyta</taxon>
        <taxon>Embryophyta</taxon>
        <taxon>Tracheophyta</taxon>
        <taxon>Spermatophyta</taxon>
        <taxon>Magnoliopsida</taxon>
        <taxon>eudicotyledons</taxon>
        <taxon>Gunneridae</taxon>
        <taxon>Pentapetalae</taxon>
        <taxon>rosids</taxon>
        <taxon>fabids</taxon>
        <taxon>Rosales</taxon>
        <taxon>Rhamnaceae</taxon>
        <taxon>Paliureae</taxon>
        <taxon>Ziziphus</taxon>
    </lineage>
</organism>
<gene>
    <name evidence="1" type="ORF">FEM48_Zijuj07G0149900</name>
</gene>
<dbReference type="AlphaFoldDB" id="A0A978V5B3"/>
<evidence type="ECO:0000313" key="1">
    <source>
        <dbReference type="EMBL" id="KAH7522546.1"/>
    </source>
</evidence>
<sequence length="136" mass="15776">MFVKGKNLWEHLDGSISKPKDDSDVGKITQWNSNDAQENSARHFQLELELSEYCQGNLSIQDYYSGFLNLWAKYKELIYASVPAQGLPILQQVHEVSQSDQFLMKLQREYEPVRVNLMSRIPSPSLETCFAELFRE</sequence>
<accession>A0A978V5B3</accession>
<proteinExistence type="predicted"/>
<name>A0A978V5B3_ZIZJJ</name>
<reference evidence="1" key="1">
    <citation type="journal article" date="2021" name="Front. Plant Sci.">
        <title>Chromosome-Scale Genome Assembly for Chinese Sour Jujube and Insights Into Its Genome Evolution and Domestication Signature.</title>
        <authorList>
            <person name="Shen L.-Y."/>
            <person name="Luo H."/>
            <person name="Wang X.-L."/>
            <person name="Wang X.-M."/>
            <person name="Qiu X.-J."/>
            <person name="Liu H."/>
            <person name="Zhou S.-S."/>
            <person name="Jia K.-H."/>
            <person name="Nie S."/>
            <person name="Bao Y.-T."/>
            <person name="Zhang R.-G."/>
            <person name="Yun Q.-Z."/>
            <person name="Chai Y.-H."/>
            <person name="Lu J.-Y."/>
            <person name="Li Y."/>
            <person name="Zhao S.-W."/>
            <person name="Mao J.-F."/>
            <person name="Jia S.-G."/>
            <person name="Mao Y.-M."/>
        </authorList>
    </citation>
    <scope>NUCLEOTIDE SEQUENCE</scope>
    <source>
        <strain evidence="1">AT0</strain>
        <tissue evidence="1">Leaf</tissue>
    </source>
</reference>
<dbReference type="PANTHER" id="PTHR34222:SF100">
    <property type="entry name" value="CCHC-TYPE DOMAIN-CONTAINING PROTEIN"/>
    <property type="match status" value="1"/>
</dbReference>
<dbReference type="PANTHER" id="PTHR34222">
    <property type="entry name" value="GAG_PRE-INTEGRS DOMAIN-CONTAINING PROTEIN"/>
    <property type="match status" value="1"/>
</dbReference>
<evidence type="ECO:0000313" key="2">
    <source>
        <dbReference type="Proteomes" id="UP000813462"/>
    </source>
</evidence>
<dbReference type="EMBL" id="JAEACU010000007">
    <property type="protein sequence ID" value="KAH7522546.1"/>
    <property type="molecule type" value="Genomic_DNA"/>
</dbReference>
<comment type="caution">
    <text evidence="1">The sequence shown here is derived from an EMBL/GenBank/DDBJ whole genome shotgun (WGS) entry which is preliminary data.</text>
</comment>